<keyword evidence="8" id="KW-0560">Oxidoreductase</keyword>
<dbReference type="InterPro" id="IPR028431">
    <property type="entry name" value="NADP_DH_HndA-like"/>
</dbReference>
<dbReference type="SUPFAM" id="SSF52833">
    <property type="entry name" value="Thioredoxin-like"/>
    <property type="match status" value="1"/>
</dbReference>
<evidence type="ECO:0000313" key="9">
    <source>
        <dbReference type="Proteomes" id="UP000441717"/>
    </source>
</evidence>
<feature type="binding site" evidence="7">
    <location>
        <position position="135"/>
    </location>
    <ligand>
        <name>[2Fe-2S] cluster</name>
        <dbReference type="ChEBI" id="CHEBI:190135"/>
    </ligand>
</feature>
<dbReference type="PANTHER" id="PTHR43342:SF2">
    <property type="entry name" value="POTENTIAL NAD-REDUCING HYDROGENASE SUBUNIT"/>
    <property type="match status" value="1"/>
</dbReference>
<dbReference type="InterPro" id="IPR041921">
    <property type="entry name" value="NuoE_N"/>
</dbReference>
<dbReference type="InterPro" id="IPR042128">
    <property type="entry name" value="NuoE_dom"/>
</dbReference>
<dbReference type="InterPro" id="IPR002023">
    <property type="entry name" value="NuoE-like"/>
</dbReference>
<dbReference type="InterPro" id="IPR036249">
    <property type="entry name" value="Thioredoxin-like_sf"/>
</dbReference>
<keyword evidence="4 7" id="KW-0408">Iron</keyword>
<dbReference type="RefSeq" id="WP_152944706.1">
    <property type="nucleotide sequence ID" value="NZ_WHYR01000001.1"/>
</dbReference>
<dbReference type="NCBIfam" id="NF005722">
    <property type="entry name" value="PRK07539.1-2"/>
    <property type="match status" value="1"/>
</dbReference>
<dbReference type="OrthoDB" id="9807941at2"/>
<dbReference type="FunFam" id="3.40.30.10:FF:000015">
    <property type="entry name" value="NADH-quinone oxidoreductase subunit E"/>
    <property type="match status" value="1"/>
</dbReference>
<dbReference type="AlphaFoldDB" id="A0A6N7ILH6"/>
<evidence type="ECO:0000256" key="2">
    <source>
        <dbReference type="ARBA" id="ARBA00022714"/>
    </source>
</evidence>
<dbReference type="Gene3D" id="3.40.30.10">
    <property type="entry name" value="Glutaredoxin"/>
    <property type="match status" value="1"/>
</dbReference>
<comment type="cofactor">
    <cofactor evidence="7">
        <name>[2Fe-2S] cluster</name>
        <dbReference type="ChEBI" id="CHEBI:190135"/>
    </cofactor>
    <text evidence="7">Binds 1 [2Fe-2S] cluster.</text>
</comment>
<organism evidence="8 9">
    <name type="scientific">Desulfofundulus thermobenzoicus</name>
    <dbReference type="NCBI Taxonomy" id="29376"/>
    <lineage>
        <taxon>Bacteria</taxon>
        <taxon>Bacillati</taxon>
        <taxon>Bacillota</taxon>
        <taxon>Clostridia</taxon>
        <taxon>Eubacteriales</taxon>
        <taxon>Peptococcaceae</taxon>
        <taxon>Desulfofundulus</taxon>
    </lineage>
</organism>
<keyword evidence="2 7" id="KW-0001">2Fe-2S</keyword>
<dbReference type="PIRSF" id="PIRSF000216">
    <property type="entry name" value="NADH_DH_24kDa"/>
    <property type="match status" value="1"/>
</dbReference>
<dbReference type="GO" id="GO:0016491">
    <property type="term" value="F:oxidoreductase activity"/>
    <property type="evidence" value="ECO:0007669"/>
    <property type="project" value="UniProtKB-KW"/>
</dbReference>
<protein>
    <submittedName>
        <fullName evidence="8">NADH-quinone oxidoreductase subunit NuoE</fullName>
        <ecNumber evidence="8">1.6.5.11</ecNumber>
    </submittedName>
</protein>
<feature type="binding site" evidence="7">
    <location>
        <position position="95"/>
    </location>
    <ligand>
        <name>[2Fe-2S] cluster</name>
        <dbReference type="ChEBI" id="CHEBI:190135"/>
    </ligand>
</feature>
<dbReference type="EMBL" id="WHYR01000001">
    <property type="protein sequence ID" value="MQL50801.1"/>
    <property type="molecule type" value="Genomic_DNA"/>
</dbReference>
<comment type="caution">
    <text evidence="8">The sequence shown here is derived from an EMBL/GenBank/DDBJ whole genome shotgun (WGS) entry which is preliminary data.</text>
</comment>
<proteinExistence type="inferred from homology"/>
<dbReference type="Gene3D" id="1.10.10.1590">
    <property type="entry name" value="NADH-quinone oxidoreductase subunit E"/>
    <property type="match status" value="1"/>
</dbReference>
<sequence>MKEQGCTCAPINEEELYPEMARYIDQHRGNPNALITVLHRAQSLFGYLPRKVQEMVAEGLSVPLSEVYGVATFYAFFSLVPRGRHEIRVCLGTACYVRGGQKIVEYLEKDLGVRVGDTTKDRRFSLNEVRCVGACSLAPAVLIDEDVYARVEPARISEILDKYE</sequence>
<reference evidence="8 9" key="1">
    <citation type="submission" date="2019-10" db="EMBL/GenBank/DDBJ databases">
        <title>Comparative genomics of sulfur disproportionating microorganisms.</title>
        <authorList>
            <person name="Ward L.M."/>
            <person name="Bertran E."/>
            <person name="Johnston D."/>
        </authorList>
    </citation>
    <scope>NUCLEOTIDE SEQUENCE [LARGE SCALE GENOMIC DNA]</scope>
    <source>
        <strain evidence="8 9">DSM 14055</strain>
    </source>
</reference>
<evidence type="ECO:0000256" key="1">
    <source>
        <dbReference type="ARBA" id="ARBA00010643"/>
    </source>
</evidence>
<dbReference type="PANTHER" id="PTHR43342">
    <property type="entry name" value="NADH-QUINONE OXIDOREDUCTASE, E SUBUNIT"/>
    <property type="match status" value="1"/>
</dbReference>
<keyword evidence="5 7" id="KW-0411">Iron-sulfur</keyword>
<evidence type="ECO:0000256" key="7">
    <source>
        <dbReference type="PIRSR" id="PIRSR000216-1"/>
    </source>
</evidence>
<keyword evidence="9" id="KW-1185">Reference proteome</keyword>
<dbReference type="Pfam" id="PF01257">
    <property type="entry name" value="2Fe-2S_thioredx"/>
    <property type="match status" value="1"/>
</dbReference>
<dbReference type="GO" id="GO:0051537">
    <property type="term" value="F:2 iron, 2 sulfur cluster binding"/>
    <property type="evidence" value="ECO:0007669"/>
    <property type="project" value="UniProtKB-KW"/>
</dbReference>
<comment type="cofactor">
    <cofactor evidence="6">
        <name>[2Fe-2S] cluster</name>
        <dbReference type="ChEBI" id="CHEBI:190135"/>
    </cofactor>
</comment>
<dbReference type="Proteomes" id="UP000441717">
    <property type="component" value="Unassembled WGS sequence"/>
</dbReference>
<comment type="similarity">
    <text evidence="1">Belongs to the complex I 24 kDa subunit family.</text>
</comment>
<accession>A0A6N7ILH6</accession>
<keyword evidence="3 7" id="KW-0479">Metal-binding</keyword>
<feature type="binding site" evidence="7">
    <location>
        <position position="90"/>
    </location>
    <ligand>
        <name>[2Fe-2S] cluster</name>
        <dbReference type="ChEBI" id="CHEBI:190135"/>
    </ligand>
</feature>
<dbReference type="EC" id="1.6.5.11" evidence="8"/>
<evidence type="ECO:0000256" key="4">
    <source>
        <dbReference type="ARBA" id="ARBA00023004"/>
    </source>
</evidence>
<evidence type="ECO:0000313" key="8">
    <source>
        <dbReference type="EMBL" id="MQL50801.1"/>
    </source>
</evidence>
<feature type="binding site" evidence="7">
    <location>
        <position position="131"/>
    </location>
    <ligand>
        <name>[2Fe-2S] cluster</name>
        <dbReference type="ChEBI" id="CHEBI:190135"/>
    </ligand>
</feature>
<gene>
    <name evidence="8" type="primary">nuoE</name>
    <name evidence="8" type="ORF">GFC01_00595</name>
</gene>
<evidence type="ECO:0000256" key="3">
    <source>
        <dbReference type="ARBA" id="ARBA00022723"/>
    </source>
</evidence>
<dbReference type="GO" id="GO:0046872">
    <property type="term" value="F:metal ion binding"/>
    <property type="evidence" value="ECO:0007669"/>
    <property type="project" value="UniProtKB-KW"/>
</dbReference>
<dbReference type="CDD" id="cd03064">
    <property type="entry name" value="TRX_Fd_NuoE"/>
    <property type="match status" value="1"/>
</dbReference>
<name>A0A6N7ILH6_9FIRM</name>
<evidence type="ECO:0000256" key="6">
    <source>
        <dbReference type="ARBA" id="ARBA00034078"/>
    </source>
</evidence>
<evidence type="ECO:0000256" key="5">
    <source>
        <dbReference type="ARBA" id="ARBA00023014"/>
    </source>
</evidence>